<dbReference type="RefSeq" id="WP_190043174.1">
    <property type="nucleotide sequence ID" value="NZ_BNBE01000002.1"/>
</dbReference>
<organism evidence="2 3">
    <name type="scientific">Streptomyces filamentosus</name>
    <name type="common">Streptomyces roseosporus</name>
    <dbReference type="NCBI Taxonomy" id="67294"/>
    <lineage>
        <taxon>Bacteria</taxon>
        <taxon>Bacillati</taxon>
        <taxon>Actinomycetota</taxon>
        <taxon>Actinomycetes</taxon>
        <taxon>Kitasatosporales</taxon>
        <taxon>Streptomycetaceae</taxon>
        <taxon>Streptomyces</taxon>
    </lineage>
</organism>
<dbReference type="EMBL" id="BNBE01000002">
    <property type="protein sequence ID" value="GHG12567.1"/>
    <property type="molecule type" value="Genomic_DNA"/>
</dbReference>
<reference evidence="2" key="1">
    <citation type="journal article" date="2014" name="Int. J. Syst. Evol. Microbiol.">
        <title>Complete genome sequence of Corynebacterium casei LMG S-19264T (=DSM 44701T), isolated from a smear-ripened cheese.</title>
        <authorList>
            <consortium name="US DOE Joint Genome Institute (JGI-PGF)"/>
            <person name="Walter F."/>
            <person name="Albersmeier A."/>
            <person name="Kalinowski J."/>
            <person name="Ruckert C."/>
        </authorList>
    </citation>
    <scope>NUCLEOTIDE SEQUENCE</scope>
    <source>
        <strain evidence="2">JCM 4122</strain>
    </source>
</reference>
<sequence length="160" mass="16715">MSEEIIECRAVRRGRGWAVHAAEYGVYGHGSTLKRACASVEQGLALIGITTPVRLVAVSPELEELRAADAARTAALVEAVKALSLRRATMGDIAIATDTPRRQVKTILASLKDMAPADSTDAGSPEPEPGPTDGECTCVVNCAEDPTSGCSRGKTLPEIA</sequence>
<dbReference type="Proteomes" id="UP000632849">
    <property type="component" value="Unassembled WGS sequence"/>
</dbReference>
<name>A0A919BTD8_STRFL</name>
<accession>A0A919BTD8</accession>
<evidence type="ECO:0000313" key="2">
    <source>
        <dbReference type="EMBL" id="GHG12567.1"/>
    </source>
</evidence>
<evidence type="ECO:0000256" key="1">
    <source>
        <dbReference type="SAM" id="MobiDB-lite"/>
    </source>
</evidence>
<protein>
    <submittedName>
        <fullName evidence="2">Uncharacterized protein</fullName>
    </submittedName>
</protein>
<reference evidence="2" key="2">
    <citation type="submission" date="2020-09" db="EMBL/GenBank/DDBJ databases">
        <authorList>
            <person name="Sun Q."/>
            <person name="Ohkuma M."/>
        </authorList>
    </citation>
    <scope>NUCLEOTIDE SEQUENCE</scope>
    <source>
        <strain evidence="2">JCM 4122</strain>
    </source>
</reference>
<dbReference type="AlphaFoldDB" id="A0A919BTD8"/>
<evidence type="ECO:0000313" key="3">
    <source>
        <dbReference type="Proteomes" id="UP000632849"/>
    </source>
</evidence>
<comment type="caution">
    <text evidence="2">The sequence shown here is derived from an EMBL/GenBank/DDBJ whole genome shotgun (WGS) entry which is preliminary data.</text>
</comment>
<keyword evidence="3" id="KW-1185">Reference proteome</keyword>
<gene>
    <name evidence="2" type="ORF">GCM10017667_52540</name>
</gene>
<feature type="region of interest" description="Disordered" evidence="1">
    <location>
        <begin position="114"/>
        <end position="135"/>
    </location>
</feature>
<proteinExistence type="predicted"/>